<evidence type="ECO:0000313" key="3">
    <source>
        <dbReference type="Proteomes" id="UP000002217"/>
    </source>
</evidence>
<protein>
    <submittedName>
        <fullName evidence="2">Prophage antirepressor</fullName>
    </submittedName>
</protein>
<dbReference type="PANTHER" id="PTHR36180:SF2">
    <property type="entry name" value="BRO FAMILY PROTEIN"/>
    <property type="match status" value="1"/>
</dbReference>
<dbReference type="Proteomes" id="UP000002217">
    <property type="component" value="Chromosome"/>
</dbReference>
<dbReference type="PANTHER" id="PTHR36180">
    <property type="entry name" value="DNA-BINDING PROTEIN-RELATED-RELATED"/>
    <property type="match status" value="1"/>
</dbReference>
<dbReference type="AlphaFoldDB" id="C8VXR4"/>
<dbReference type="InterPro" id="IPR003497">
    <property type="entry name" value="BRO_N_domain"/>
</dbReference>
<dbReference type="RefSeq" id="WP_015757426.1">
    <property type="nucleotide sequence ID" value="NC_013216.1"/>
</dbReference>
<gene>
    <name evidence="2" type="ordered locus">Dtox_1874</name>
</gene>
<dbReference type="eggNOG" id="COG3617">
    <property type="taxonomic scope" value="Bacteria"/>
</dbReference>
<dbReference type="Pfam" id="PF02498">
    <property type="entry name" value="Bro-N"/>
    <property type="match status" value="1"/>
</dbReference>
<dbReference type="PROSITE" id="PS51750">
    <property type="entry name" value="BRO_N"/>
    <property type="match status" value="1"/>
</dbReference>
<keyword evidence="3" id="KW-1185">Reference proteome</keyword>
<organism evidence="2 3">
    <name type="scientific">Desulfofarcimen acetoxidans (strain ATCC 49208 / DSM 771 / KCTC 5769 / VKM B-1644 / 5575)</name>
    <name type="common">Desulfotomaculum acetoxidans</name>
    <dbReference type="NCBI Taxonomy" id="485916"/>
    <lineage>
        <taxon>Bacteria</taxon>
        <taxon>Bacillati</taxon>
        <taxon>Bacillota</taxon>
        <taxon>Clostridia</taxon>
        <taxon>Eubacteriales</taxon>
        <taxon>Peptococcaceae</taxon>
        <taxon>Desulfofarcimen</taxon>
    </lineage>
</organism>
<accession>C8VXR4</accession>
<sequence>MEMLREIELADSKGVTYMADKNLNYEMGGNKMTNALAITNEMNRIQRVFNYEGQKVRTVLINGEPWFVGVDVCNILEINNSRQAISYLDVDEKQTIPSRSLTVINSDSQKGGAQYITIINEPGLYSLILRSRKPEAKAFKRWITHEVIPSIRKTGAYEMPGIVKDYLAMSEEDRAIAFFKKSKEFKVLEAENKILKPKAGKYDDFLNSDGVFDWDAISSTLDIGRNTMLLELRERGYLQKRKGNNWNLALRRYEEAGWFVTKAVSQWTDKFGNEYPKYKTFVTPTGLDNLIELFRKWGY</sequence>
<dbReference type="InterPro" id="IPR005039">
    <property type="entry name" value="Ant_C"/>
</dbReference>
<dbReference type="GO" id="GO:0003677">
    <property type="term" value="F:DNA binding"/>
    <property type="evidence" value="ECO:0007669"/>
    <property type="project" value="InterPro"/>
</dbReference>
<dbReference type="EMBL" id="CP001720">
    <property type="protein sequence ID" value="ACV62720.1"/>
    <property type="molecule type" value="Genomic_DNA"/>
</dbReference>
<evidence type="ECO:0000313" key="2">
    <source>
        <dbReference type="EMBL" id="ACV62720.1"/>
    </source>
</evidence>
<dbReference type="KEGG" id="dae:Dtox_1874"/>
<proteinExistence type="predicted"/>
<dbReference type="OrthoDB" id="9812611at2"/>
<dbReference type="STRING" id="485916.Dtox_1874"/>
<name>C8VXR4_DESAS</name>
<dbReference type="SMART" id="SM01040">
    <property type="entry name" value="Bro-N"/>
    <property type="match status" value="1"/>
</dbReference>
<dbReference type="HOGENOM" id="CLU_046670_0_1_9"/>
<dbReference type="Pfam" id="PF03374">
    <property type="entry name" value="ANT"/>
    <property type="match status" value="1"/>
</dbReference>
<feature type="domain" description="Bro-N" evidence="1">
    <location>
        <begin position="42"/>
        <end position="155"/>
    </location>
</feature>
<evidence type="ECO:0000259" key="1">
    <source>
        <dbReference type="PROSITE" id="PS51750"/>
    </source>
</evidence>
<reference evidence="2 3" key="1">
    <citation type="journal article" date="2009" name="Stand. Genomic Sci.">
        <title>Complete genome sequence of Desulfotomaculum acetoxidans type strain (5575).</title>
        <authorList>
            <person name="Spring S."/>
            <person name="Lapidus A."/>
            <person name="Schroder M."/>
            <person name="Gleim D."/>
            <person name="Sims D."/>
            <person name="Meincke L."/>
            <person name="Glavina Del Rio T."/>
            <person name="Tice H."/>
            <person name="Copeland A."/>
            <person name="Cheng J.F."/>
            <person name="Lucas S."/>
            <person name="Chen F."/>
            <person name="Nolan M."/>
            <person name="Bruce D."/>
            <person name="Goodwin L."/>
            <person name="Pitluck S."/>
            <person name="Ivanova N."/>
            <person name="Mavromatis K."/>
            <person name="Mikhailova N."/>
            <person name="Pati A."/>
            <person name="Chen A."/>
            <person name="Palaniappan K."/>
            <person name="Land M."/>
            <person name="Hauser L."/>
            <person name="Chang Y.J."/>
            <person name="Jeffries C.D."/>
            <person name="Chain P."/>
            <person name="Saunders E."/>
            <person name="Brettin T."/>
            <person name="Detter J.C."/>
            <person name="Goker M."/>
            <person name="Bristow J."/>
            <person name="Eisen J.A."/>
            <person name="Markowitz V."/>
            <person name="Hugenholtz P."/>
            <person name="Kyrpides N.C."/>
            <person name="Klenk H.P."/>
            <person name="Han C."/>
        </authorList>
    </citation>
    <scope>NUCLEOTIDE SEQUENCE [LARGE SCALE GENOMIC DNA]</scope>
    <source>
        <strain evidence="3">ATCC 49208 / DSM 771 / VKM B-1644</strain>
    </source>
</reference>